<gene>
    <name evidence="1" type="ORF">GCM10009682_11070</name>
</gene>
<accession>A0ABP4XWL5</accession>
<organism evidence="1 2">
    <name type="scientific">Luedemannella flava</name>
    <dbReference type="NCBI Taxonomy" id="349316"/>
    <lineage>
        <taxon>Bacteria</taxon>
        <taxon>Bacillati</taxon>
        <taxon>Actinomycetota</taxon>
        <taxon>Actinomycetes</taxon>
        <taxon>Micromonosporales</taxon>
        <taxon>Micromonosporaceae</taxon>
        <taxon>Luedemannella</taxon>
    </lineage>
</organism>
<sequence>MRHDDIADLITRYVLVPGETVRRRHDDRPDAVEIDTGHRRYLGSPAPWAIAHAAGVAGAARVYSPSPDDMPNFDLTYGFVVLAEGGVRYLNRVDDMADLGRLVAAGLDPLAYAEVLAELYTSPDISGPLVIPISFPGAGRSGFLLRDPEPFLANHPGVDPAAVTAPVVQRAGDAVDLRFTAYEYQTAELTTLVNVWTWHVRATAAAPATWERVTVVRGLPVKSHIW</sequence>
<keyword evidence="2" id="KW-1185">Reference proteome</keyword>
<evidence type="ECO:0008006" key="3">
    <source>
        <dbReference type="Google" id="ProtNLM"/>
    </source>
</evidence>
<evidence type="ECO:0000313" key="2">
    <source>
        <dbReference type="Proteomes" id="UP001500218"/>
    </source>
</evidence>
<protein>
    <recommendedName>
        <fullName evidence="3">RES domain-containing protein</fullName>
    </recommendedName>
</protein>
<evidence type="ECO:0000313" key="1">
    <source>
        <dbReference type="EMBL" id="GAA1790847.1"/>
    </source>
</evidence>
<name>A0ABP4XWL5_9ACTN</name>
<dbReference type="Proteomes" id="UP001500218">
    <property type="component" value="Unassembled WGS sequence"/>
</dbReference>
<proteinExistence type="predicted"/>
<dbReference type="EMBL" id="BAAALT010000027">
    <property type="protein sequence ID" value="GAA1790847.1"/>
    <property type="molecule type" value="Genomic_DNA"/>
</dbReference>
<reference evidence="2" key="1">
    <citation type="journal article" date="2019" name="Int. J. Syst. Evol. Microbiol.">
        <title>The Global Catalogue of Microorganisms (GCM) 10K type strain sequencing project: providing services to taxonomists for standard genome sequencing and annotation.</title>
        <authorList>
            <consortium name="The Broad Institute Genomics Platform"/>
            <consortium name="The Broad Institute Genome Sequencing Center for Infectious Disease"/>
            <person name="Wu L."/>
            <person name="Ma J."/>
        </authorList>
    </citation>
    <scope>NUCLEOTIDE SEQUENCE [LARGE SCALE GENOMIC DNA]</scope>
    <source>
        <strain evidence="2">JCM 13250</strain>
    </source>
</reference>
<dbReference type="RefSeq" id="WP_344126917.1">
    <property type="nucleotide sequence ID" value="NZ_BAAALT010000027.1"/>
</dbReference>
<comment type="caution">
    <text evidence="1">The sequence shown here is derived from an EMBL/GenBank/DDBJ whole genome shotgun (WGS) entry which is preliminary data.</text>
</comment>